<dbReference type="SUPFAM" id="SSF48498">
    <property type="entry name" value="Tetracyclin repressor-like, C-terminal domain"/>
    <property type="match status" value="1"/>
</dbReference>
<feature type="DNA-binding region" description="H-T-H motif" evidence="5">
    <location>
        <begin position="31"/>
        <end position="50"/>
    </location>
</feature>
<evidence type="ECO:0000256" key="5">
    <source>
        <dbReference type="PROSITE-ProRule" id="PRU00335"/>
    </source>
</evidence>
<proteinExistence type="predicted"/>
<dbReference type="PANTHER" id="PTHR30055">
    <property type="entry name" value="HTH-TYPE TRANSCRIPTIONAL REGULATOR RUTR"/>
    <property type="match status" value="1"/>
</dbReference>
<dbReference type="Pfam" id="PF13977">
    <property type="entry name" value="TetR_C_6"/>
    <property type="match status" value="1"/>
</dbReference>
<evidence type="ECO:0000256" key="4">
    <source>
        <dbReference type="ARBA" id="ARBA00023163"/>
    </source>
</evidence>
<keyword evidence="4" id="KW-0804">Transcription</keyword>
<dbReference type="PANTHER" id="PTHR30055:SF234">
    <property type="entry name" value="HTH-TYPE TRANSCRIPTIONAL REGULATOR BETI"/>
    <property type="match status" value="1"/>
</dbReference>
<dbReference type="Gene3D" id="1.10.357.10">
    <property type="entry name" value="Tetracycline Repressor, domain 2"/>
    <property type="match status" value="1"/>
</dbReference>
<dbReference type="PROSITE" id="PS50977">
    <property type="entry name" value="HTH_TETR_2"/>
    <property type="match status" value="1"/>
</dbReference>
<dbReference type="Proteomes" id="UP000598996">
    <property type="component" value="Unassembled WGS sequence"/>
</dbReference>
<gene>
    <name evidence="7" type="ORF">JKJ07_33355</name>
</gene>
<evidence type="ECO:0000313" key="7">
    <source>
        <dbReference type="EMBL" id="MBL7259213.1"/>
    </source>
</evidence>
<keyword evidence="8" id="KW-1185">Reference proteome</keyword>
<evidence type="ECO:0000259" key="6">
    <source>
        <dbReference type="PROSITE" id="PS50977"/>
    </source>
</evidence>
<dbReference type="InterPro" id="IPR036271">
    <property type="entry name" value="Tet_transcr_reg_TetR-rel_C_sf"/>
</dbReference>
<protein>
    <submittedName>
        <fullName evidence="7">TetR family transcriptional regulator</fullName>
    </submittedName>
</protein>
<keyword evidence="1" id="KW-0678">Repressor</keyword>
<feature type="domain" description="HTH tetR-type" evidence="6">
    <location>
        <begin position="8"/>
        <end position="68"/>
    </location>
</feature>
<dbReference type="InterPro" id="IPR050109">
    <property type="entry name" value="HTH-type_TetR-like_transc_reg"/>
</dbReference>
<evidence type="ECO:0000256" key="3">
    <source>
        <dbReference type="ARBA" id="ARBA00023125"/>
    </source>
</evidence>
<evidence type="ECO:0000313" key="8">
    <source>
        <dbReference type="Proteomes" id="UP000598996"/>
    </source>
</evidence>
<name>A0ABS1VXR8_9ACTN</name>
<keyword evidence="2" id="KW-0805">Transcription regulation</keyword>
<dbReference type="InterPro" id="IPR039538">
    <property type="entry name" value="BetI_C"/>
</dbReference>
<sequence>MPKIVDHDARRRLIADALMKVAADQGLEAVSLRHVAAAAGVSVGMVQHYFHTKDEMMAFALAAVMDRTETRIRTAVAGLGENPPPRLLLRTMIAALLPLSGTARDDGRVALAFLAYAAVRPEAGAGLRPGTGQLVEFVAGLLPDPHGVASAGALLALMEGLGVYLLGGQMTPDQALTALDAQLDLLFLP</sequence>
<dbReference type="InterPro" id="IPR001647">
    <property type="entry name" value="HTH_TetR"/>
</dbReference>
<evidence type="ECO:0000256" key="2">
    <source>
        <dbReference type="ARBA" id="ARBA00023015"/>
    </source>
</evidence>
<accession>A0ABS1VXR8</accession>
<evidence type="ECO:0000256" key="1">
    <source>
        <dbReference type="ARBA" id="ARBA00022491"/>
    </source>
</evidence>
<comment type="caution">
    <text evidence="7">The sequence shown here is derived from an EMBL/GenBank/DDBJ whole genome shotgun (WGS) entry which is preliminary data.</text>
</comment>
<dbReference type="SUPFAM" id="SSF46689">
    <property type="entry name" value="Homeodomain-like"/>
    <property type="match status" value="1"/>
</dbReference>
<dbReference type="Pfam" id="PF00440">
    <property type="entry name" value="TetR_N"/>
    <property type="match status" value="1"/>
</dbReference>
<keyword evidence="3 5" id="KW-0238">DNA-binding</keyword>
<dbReference type="EMBL" id="JAENHO010000010">
    <property type="protein sequence ID" value="MBL7259213.1"/>
    <property type="molecule type" value="Genomic_DNA"/>
</dbReference>
<reference evidence="7 8" key="1">
    <citation type="submission" date="2021-01" db="EMBL/GenBank/DDBJ databases">
        <title>Actinoplanes sp. nov. LDG1-01 isolated from lichen.</title>
        <authorList>
            <person name="Saeng-In P."/>
            <person name="Phongsopitanun W."/>
            <person name="Kanchanasin P."/>
            <person name="Yuki M."/>
            <person name="Kudo T."/>
            <person name="Ohkuma M."/>
            <person name="Tanasupawat S."/>
        </authorList>
    </citation>
    <scope>NUCLEOTIDE SEQUENCE [LARGE SCALE GENOMIC DNA]</scope>
    <source>
        <strain evidence="7 8">LDG1-01</strain>
    </source>
</reference>
<dbReference type="InterPro" id="IPR009057">
    <property type="entry name" value="Homeodomain-like_sf"/>
</dbReference>
<organism evidence="7 8">
    <name type="scientific">Paractinoplanes lichenicola</name>
    <dbReference type="NCBI Taxonomy" id="2802976"/>
    <lineage>
        <taxon>Bacteria</taxon>
        <taxon>Bacillati</taxon>
        <taxon>Actinomycetota</taxon>
        <taxon>Actinomycetes</taxon>
        <taxon>Micromonosporales</taxon>
        <taxon>Micromonosporaceae</taxon>
        <taxon>Paractinoplanes</taxon>
    </lineage>
</organism>